<organism evidence="8 9">
    <name type="scientific">Penaeus vannamei</name>
    <name type="common">Whiteleg shrimp</name>
    <name type="synonym">Litopenaeus vannamei</name>
    <dbReference type="NCBI Taxonomy" id="6689"/>
    <lineage>
        <taxon>Eukaryota</taxon>
        <taxon>Metazoa</taxon>
        <taxon>Ecdysozoa</taxon>
        <taxon>Arthropoda</taxon>
        <taxon>Crustacea</taxon>
        <taxon>Multicrustacea</taxon>
        <taxon>Malacostraca</taxon>
        <taxon>Eumalacostraca</taxon>
        <taxon>Eucarida</taxon>
        <taxon>Decapoda</taxon>
        <taxon>Dendrobranchiata</taxon>
        <taxon>Penaeoidea</taxon>
        <taxon>Penaeidae</taxon>
        <taxon>Penaeus</taxon>
    </lineage>
</organism>
<feature type="region of interest" description="Disordered" evidence="5">
    <location>
        <begin position="20"/>
        <end position="49"/>
    </location>
</feature>
<dbReference type="PANTHER" id="PTHR11461:SF211">
    <property type="entry name" value="GH10112P-RELATED"/>
    <property type="match status" value="1"/>
</dbReference>
<dbReference type="SMART" id="SM00093">
    <property type="entry name" value="SERPIN"/>
    <property type="match status" value="1"/>
</dbReference>
<evidence type="ECO:0000256" key="1">
    <source>
        <dbReference type="ARBA" id="ARBA00009500"/>
    </source>
</evidence>
<dbReference type="AlphaFoldDB" id="A0A423SJI3"/>
<protein>
    <submittedName>
        <fullName evidence="8">Putative leukocyte elastase inhibitor-like</fullName>
    </submittedName>
</protein>
<feature type="chain" id="PRO_5019304096" evidence="6">
    <location>
        <begin position="19"/>
        <end position="292"/>
    </location>
</feature>
<evidence type="ECO:0000256" key="3">
    <source>
        <dbReference type="ARBA" id="ARBA00022900"/>
    </source>
</evidence>
<dbReference type="EMBL" id="QCYY01003260">
    <property type="protein sequence ID" value="ROT64352.1"/>
    <property type="molecule type" value="Genomic_DNA"/>
</dbReference>
<reference evidence="8 9" key="1">
    <citation type="submission" date="2018-04" db="EMBL/GenBank/DDBJ databases">
        <authorList>
            <person name="Zhang X."/>
            <person name="Yuan J."/>
            <person name="Li F."/>
            <person name="Xiang J."/>
        </authorList>
    </citation>
    <scope>NUCLEOTIDE SEQUENCE [LARGE SCALE GENOMIC DNA]</scope>
    <source>
        <tissue evidence="8">Muscle</tissue>
    </source>
</reference>
<keyword evidence="2" id="KW-0646">Protease inhibitor</keyword>
<feature type="signal peptide" evidence="6">
    <location>
        <begin position="1"/>
        <end position="18"/>
    </location>
</feature>
<evidence type="ECO:0000313" key="9">
    <source>
        <dbReference type="Proteomes" id="UP000283509"/>
    </source>
</evidence>
<dbReference type="SUPFAM" id="SSF56574">
    <property type="entry name" value="Serpins"/>
    <property type="match status" value="1"/>
</dbReference>
<reference evidence="8 9" key="2">
    <citation type="submission" date="2019-01" db="EMBL/GenBank/DDBJ databases">
        <title>The decoding of complex shrimp genome reveals the adaptation for benthos swimmer, frequently molting mechanism and breeding impact on genome.</title>
        <authorList>
            <person name="Sun Y."/>
            <person name="Gao Y."/>
            <person name="Yu Y."/>
        </authorList>
    </citation>
    <scope>NUCLEOTIDE SEQUENCE [LARGE SCALE GENOMIC DNA]</scope>
    <source>
        <tissue evidence="8">Muscle</tissue>
    </source>
</reference>
<dbReference type="STRING" id="6689.A0A423SJI3"/>
<dbReference type="InterPro" id="IPR042185">
    <property type="entry name" value="Serpin_sf_2"/>
</dbReference>
<keyword evidence="9" id="KW-1185">Reference proteome</keyword>
<gene>
    <name evidence="8" type="ORF">C7M84_017696</name>
</gene>
<dbReference type="InterPro" id="IPR042178">
    <property type="entry name" value="Serpin_sf_1"/>
</dbReference>
<dbReference type="GO" id="GO:0005615">
    <property type="term" value="C:extracellular space"/>
    <property type="evidence" value="ECO:0007669"/>
    <property type="project" value="InterPro"/>
</dbReference>
<dbReference type="Gene3D" id="3.30.497.10">
    <property type="entry name" value="Antithrombin, subunit I, domain 2"/>
    <property type="match status" value="2"/>
</dbReference>
<sequence>MRVCVLLPALALLSRASCQCLSSSDTSPPPRLPILRRRPLQPRLTQEGSPSVGELLHLALQRLERPRPRLLRLPRQHEGGAGAGSAAHQQGGHARPVQGPRTAPDAAAADINAFINAETRGKIPKLIEPSFVKDAKMVLTNAVYFKGFWKYPFKPQRTTRTMDSEKLHAQVLEMPYRGDAVSMVVLLPRWESQGGGQAGPTPEAQETRVCVEGDALRPADSQVSQDQRGEYSRDELISTLKKMGIRDLFSSAADLTDFTHVRGLMVNGAIHKALIEVDEEGAEAAAATCSCD</sequence>
<evidence type="ECO:0000256" key="6">
    <source>
        <dbReference type="SAM" id="SignalP"/>
    </source>
</evidence>
<keyword evidence="3" id="KW-0722">Serine protease inhibitor</keyword>
<feature type="compositionally biased region" description="Low complexity" evidence="5">
    <location>
        <begin position="84"/>
        <end position="94"/>
    </location>
</feature>
<comment type="similarity">
    <text evidence="1 4">Belongs to the serpin family.</text>
</comment>
<dbReference type="InterPro" id="IPR036186">
    <property type="entry name" value="Serpin_sf"/>
</dbReference>
<dbReference type="PANTHER" id="PTHR11461">
    <property type="entry name" value="SERINE PROTEASE INHIBITOR, SERPIN"/>
    <property type="match status" value="1"/>
</dbReference>
<dbReference type="Gene3D" id="2.30.39.10">
    <property type="entry name" value="Alpha-1-antitrypsin, domain 1"/>
    <property type="match status" value="1"/>
</dbReference>
<proteinExistence type="inferred from homology"/>
<dbReference type="Proteomes" id="UP000283509">
    <property type="component" value="Unassembled WGS sequence"/>
</dbReference>
<dbReference type="InterPro" id="IPR023796">
    <property type="entry name" value="Serpin_dom"/>
</dbReference>
<evidence type="ECO:0000256" key="5">
    <source>
        <dbReference type="SAM" id="MobiDB-lite"/>
    </source>
</evidence>
<accession>A0A423SJI3</accession>
<evidence type="ECO:0000259" key="7">
    <source>
        <dbReference type="SMART" id="SM00093"/>
    </source>
</evidence>
<evidence type="ECO:0000313" key="8">
    <source>
        <dbReference type="EMBL" id="ROT64352.1"/>
    </source>
</evidence>
<dbReference type="OrthoDB" id="671595at2759"/>
<feature type="region of interest" description="Disordered" evidence="5">
    <location>
        <begin position="75"/>
        <end position="104"/>
    </location>
</feature>
<dbReference type="InterPro" id="IPR000215">
    <property type="entry name" value="Serpin_fam"/>
</dbReference>
<keyword evidence="6" id="KW-0732">Signal</keyword>
<name>A0A423SJI3_PENVA</name>
<dbReference type="Pfam" id="PF00079">
    <property type="entry name" value="Serpin"/>
    <property type="match status" value="2"/>
</dbReference>
<evidence type="ECO:0000256" key="2">
    <source>
        <dbReference type="ARBA" id="ARBA00022690"/>
    </source>
</evidence>
<feature type="domain" description="Serpin" evidence="7">
    <location>
        <begin position="2"/>
        <end position="289"/>
    </location>
</feature>
<dbReference type="GO" id="GO:0004867">
    <property type="term" value="F:serine-type endopeptidase inhibitor activity"/>
    <property type="evidence" value="ECO:0007669"/>
    <property type="project" value="UniProtKB-KW"/>
</dbReference>
<comment type="caution">
    <text evidence="8">The sequence shown here is derived from an EMBL/GenBank/DDBJ whole genome shotgun (WGS) entry which is preliminary data.</text>
</comment>
<evidence type="ECO:0000256" key="4">
    <source>
        <dbReference type="RuleBase" id="RU000411"/>
    </source>
</evidence>